<feature type="region of interest" description="Disordered" evidence="4">
    <location>
        <begin position="1"/>
        <end position="23"/>
    </location>
</feature>
<dbReference type="AlphaFoldDB" id="A0AAE3FJ68"/>
<evidence type="ECO:0000313" key="6">
    <source>
        <dbReference type="EMBL" id="MCI5756485.1"/>
    </source>
</evidence>
<organism evidence="6 7">
    <name type="scientific">Candidatus Colimorpha enterica</name>
    <dbReference type="NCBI Taxonomy" id="3083063"/>
    <lineage>
        <taxon>Bacteria</taxon>
        <taxon>Pseudomonadati</taxon>
        <taxon>Bacteroidota</taxon>
        <taxon>Bacteroidia</taxon>
        <taxon>Bacteroidales</taxon>
        <taxon>Candidatus Colimorpha</taxon>
    </lineage>
</organism>
<keyword evidence="3" id="KW-0804">Transcription</keyword>
<dbReference type="SMART" id="SM00342">
    <property type="entry name" value="HTH_ARAC"/>
    <property type="match status" value="1"/>
</dbReference>
<dbReference type="GO" id="GO:0003700">
    <property type="term" value="F:DNA-binding transcription factor activity"/>
    <property type="evidence" value="ECO:0007669"/>
    <property type="project" value="InterPro"/>
</dbReference>
<evidence type="ECO:0000256" key="3">
    <source>
        <dbReference type="ARBA" id="ARBA00023163"/>
    </source>
</evidence>
<keyword evidence="2" id="KW-0238">DNA-binding</keyword>
<keyword evidence="1" id="KW-0805">Transcription regulation</keyword>
<dbReference type="Gene3D" id="1.10.10.60">
    <property type="entry name" value="Homeodomain-like"/>
    <property type="match status" value="2"/>
</dbReference>
<comment type="caution">
    <text evidence="6">The sequence shown here is derived from an EMBL/GenBank/DDBJ whole genome shotgun (WGS) entry which is preliminary data.</text>
</comment>
<protein>
    <submittedName>
        <fullName evidence="6">AraC family transcriptional regulator</fullName>
    </submittedName>
</protein>
<dbReference type="SUPFAM" id="SSF46689">
    <property type="entry name" value="Homeodomain-like"/>
    <property type="match status" value="2"/>
</dbReference>
<dbReference type="InterPro" id="IPR018060">
    <property type="entry name" value="HTH_AraC"/>
</dbReference>
<dbReference type="Proteomes" id="UP001139365">
    <property type="component" value="Unassembled WGS sequence"/>
</dbReference>
<dbReference type="GO" id="GO:0043565">
    <property type="term" value="F:sequence-specific DNA binding"/>
    <property type="evidence" value="ECO:0007669"/>
    <property type="project" value="InterPro"/>
</dbReference>
<dbReference type="EMBL" id="JALEMU010000156">
    <property type="protein sequence ID" value="MCI5756485.1"/>
    <property type="molecule type" value="Genomic_DNA"/>
</dbReference>
<dbReference type="PROSITE" id="PS01124">
    <property type="entry name" value="HTH_ARAC_FAMILY_2"/>
    <property type="match status" value="1"/>
</dbReference>
<evidence type="ECO:0000256" key="2">
    <source>
        <dbReference type="ARBA" id="ARBA00023125"/>
    </source>
</evidence>
<evidence type="ECO:0000256" key="4">
    <source>
        <dbReference type="SAM" id="MobiDB-lite"/>
    </source>
</evidence>
<evidence type="ECO:0000313" key="7">
    <source>
        <dbReference type="Proteomes" id="UP001139365"/>
    </source>
</evidence>
<feature type="domain" description="HTH araC/xylS-type" evidence="5">
    <location>
        <begin position="204"/>
        <end position="302"/>
    </location>
</feature>
<gene>
    <name evidence="6" type="ORF">MR241_09370</name>
</gene>
<name>A0AAE3FJ68_9BACT</name>
<evidence type="ECO:0000256" key="1">
    <source>
        <dbReference type="ARBA" id="ARBA00023015"/>
    </source>
</evidence>
<proteinExistence type="predicted"/>
<dbReference type="InterPro" id="IPR009057">
    <property type="entry name" value="Homeodomain-like_sf"/>
</dbReference>
<dbReference type="PANTHER" id="PTHR43280:SF28">
    <property type="entry name" value="HTH-TYPE TRANSCRIPTIONAL ACTIVATOR RHAS"/>
    <property type="match status" value="1"/>
</dbReference>
<sequence>MQDFSFNYSGLDETPVSQLSSPQGGLNLQAQPVNAQKMVYINDYSGSPDKKYIRVLFISSGSGKMVIDGTERQIKQGMISILDGDTAYKVLPHSPVIIYSCSFMPELFGFRNNSSASIGDISADRSLSYFFDNTEFDRTWSRVPKINLDAVQRIFNDMVSETEAQSPAYRQIMRLKISELLIRLSEVTSSESDNPEMRDVQLVNQIIAYIKNNYQKKLTYDDLAKMICVSRSKLFAVFKQVTGKTIGKYIEMVRIDRACIMLATTNDTVFKIMLDVGYKDMKMFCRRFKEFTQSTPTDYRKQHNSPL</sequence>
<reference evidence="6 7" key="1">
    <citation type="submission" date="2022-03" db="EMBL/GenBank/DDBJ databases">
        <title>Metagenome-assembled genomes from swine fecal metagenomes.</title>
        <authorList>
            <person name="Holman D.B."/>
            <person name="Kommadath A."/>
        </authorList>
    </citation>
    <scope>NUCLEOTIDE SEQUENCE [LARGE SCALE GENOMIC DNA]</scope>
    <source>
        <strain evidence="6">SUG147</strain>
    </source>
</reference>
<dbReference type="PANTHER" id="PTHR43280">
    <property type="entry name" value="ARAC-FAMILY TRANSCRIPTIONAL REGULATOR"/>
    <property type="match status" value="1"/>
</dbReference>
<dbReference type="Pfam" id="PF12833">
    <property type="entry name" value="HTH_18"/>
    <property type="match status" value="1"/>
</dbReference>
<accession>A0AAE3FJ68</accession>
<evidence type="ECO:0000259" key="5">
    <source>
        <dbReference type="PROSITE" id="PS01124"/>
    </source>
</evidence>